<proteinExistence type="predicted"/>
<dbReference type="EMBL" id="MG702567">
    <property type="protein sequence ID" value="AUO14958.1"/>
    <property type="molecule type" value="Genomic_DNA"/>
</dbReference>
<dbReference type="Proteomes" id="UP000267352">
    <property type="component" value="Segment"/>
</dbReference>
<reference evidence="1" key="2">
    <citation type="journal article" date="2018" name="Genome Announc.">
        <title>First Report of a Complete Genome Sequence of White spot syndrome virus from India.</title>
        <authorList>
            <person name="Vinaya Kumar K."/>
            <person name="Shekhar M.S."/>
            <person name="Otta S.K."/>
            <person name="Karthic K."/>
            <person name="Ashok Kumar J."/>
            <person name="Gopikrishna G."/>
            <person name="Vijayan K.K."/>
        </authorList>
    </citation>
    <scope>NUCLEOTIDE SEQUENCE</scope>
    <source>
        <strain evidence="1">IN_AP4RU</strain>
    </source>
</reference>
<protein>
    <submittedName>
        <fullName evidence="1">WSSV100</fullName>
    </submittedName>
</protein>
<name>A0A2I6SBL8_9VIRU</name>
<organism evidence="1">
    <name type="scientific">White spot syndrome virus</name>
    <dbReference type="NCBI Taxonomy" id="342409"/>
    <lineage>
        <taxon>Viruses</taxon>
        <taxon>Viruses incertae sedis</taxon>
        <taxon>Naldaviricetes</taxon>
        <taxon>Nimaviridae</taxon>
        <taxon>Whispovirus</taxon>
    </lineage>
</organism>
<reference evidence="1" key="1">
    <citation type="submission" date="2017-12" db="EMBL/GenBank/DDBJ databases">
        <authorList>
            <person name="Katneni V.K."/>
            <person name="Shekhar M.S."/>
            <person name="Otta S.K."/>
            <person name="Karthic K."/>
            <person name="Jangam A.K."/>
            <person name="Gopikrishna G."/>
            <person name="Vijayan K.K."/>
        </authorList>
    </citation>
    <scope>NUCLEOTIDE SEQUENCE [LARGE SCALE GENOMIC DNA]</scope>
    <source>
        <strain evidence="1">IN_AP4RU</strain>
    </source>
</reference>
<evidence type="ECO:0000313" key="1">
    <source>
        <dbReference type="EMBL" id="AUO14958.1"/>
    </source>
</evidence>
<sequence length="41" mass="4790">MISPLPNYSIFNDISSRLKIIDEDTYNGVVFSNSEEKERMH</sequence>
<accession>A0A2I6SBL8</accession>